<name>A0A1H2X5B5_9BACL</name>
<dbReference type="RefSeq" id="WP_083341283.1">
    <property type="nucleotide sequence ID" value="NZ_BSRA01000016.1"/>
</dbReference>
<evidence type="ECO:0000313" key="2">
    <source>
        <dbReference type="EMBL" id="SDW87981.1"/>
    </source>
</evidence>
<dbReference type="Pfam" id="PF12686">
    <property type="entry name" value="DUF3800"/>
    <property type="match status" value="1"/>
</dbReference>
<reference evidence="3" key="2">
    <citation type="submission" date="2016-10" db="EMBL/GenBank/DDBJ databases">
        <authorList>
            <person name="Varghese N."/>
        </authorList>
    </citation>
    <scope>NUCLEOTIDE SEQUENCE [LARGE SCALE GENOMIC DNA]</scope>
    <source>
        <strain evidence="3">DSM 12489</strain>
    </source>
</reference>
<dbReference type="Proteomes" id="UP001157137">
    <property type="component" value="Unassembled WGS sequence"/>
</dbReference>
<dbReference type="EMBL" id="FNOJ01000018">
    <property type="protein sequence ID" value="SDW87981.1"/>
    <property type="molecule type" value="Genomic_DNA"/>
</dbReference>
<dbReference type="InterPro" id="IPR024524">
    <property type="entry name" value="DUF3800"/>
</dbReference>
<accession>A0A1H2X5B5</accession>
<dbReference type="AlphaFoldDB" id="A0A1H2X5B5"/>
<organism evidence="2 3">
    <name type="scientific">Alicyclobacillus hesperidum</name>
    <dbReference type="NCBI Taxonomy" id="89784"/>
    <lineage>
        <taxon>Bacteria</taxon>
        <taxon>Bacillati</taxon>
        <taxon>Bacillota</taxon>
        <taxon>Bacilli</taxon>
        <taxon>Bacillales</taxon>
        <taxon>Alicyclobacillaceae</taxon>
        <taxon>Alicyclobacillus</taxon>
    </lineage>
</organism>
<dbReference type="STRING" id="89784.SAMN04489725_11846"/>
<reference evidence="1" key="3">
    <citation type="submission" date="2023-02" db="EMBL/GenBank/DDBJ databases">
        <title>Proposal of a novel subspecies: Alicyclobacillus hesperidum subspecies aegle.</title>
        <authorList>
            <person name="Goto K."/>
            <person name="Fujii T."/>
            <person name="Yasui K."/>
            <person name="Mochida K."/>
            <person name="Kato-Tanaka Y."/>
            <person name="Morohoshi S."/>
            <person name="An S.Y."/>
            <person name="Kasai H."/>
            <person name="Yokota A."/>
        </authorList>
    </citation>
    <scope>NUCLEOTIDE SEQUENCE</scope>
    <source>
        <strain evidence="1">DSM 12766</strain>
    </source>
</reference>
<protein>
    <recommendedName>
        <fullName evidence="4">DUF3800 domain-containing protein</fullName>
    </recommendedName>
</protein>
<sequence length="269" mass="32412">MEYLIYCDESEKNGDLFTNFYGGALVRSVDYHEVVDALEQYKTDNHLTSEMKWTKVTAQYVDKYKGLMDVFFDLVQADKIKMRVMFQQKERSEPRLRNLTREQRDDSYFLLYYQFFKHAFGLAYSNPSRDPVYLKIFFDQIPDTREKAQRFKDYIYRLQFQRTFLESNLKIRTEDIIEATSHDHVILQCADIVTGAMWFRLNKLHLVKPEGSRFRAKRTKAKSDLYDHINRRLREIRPHFNIGVTTGTNSYADRWEQPYRHWLFVPNET</sequence>
<keyword evidence="3" id="KW-1185">Reference proteome</keyword>
<evidence type="ECO:0000313" key="3">
    <source>
        <dbReference type="Proteomes" id="UP000182589"/>
    </source>
</evidence>
<evidence type="ECO:0008006" key="4">
    <source>
        <dbReference type="Google" id="ProtNLM"/>
    </source>
</evidence>
<proteinExistence type="predicted"/>
<gene>
    <name evidence="1" type="ORF">Heshes_24330</name>
    <name evidence="2" type="ORF">SAMN04489725_11846</name>
</gene>
<dbReference type="Proteomes" id="UP000182589">
    <property type="component" value="Unassembled WGS sequence"/>
</dbReference>
<evidence type="ECO:0000313" key="1">
    <source>
        <dbReference type="EMBL" id="GLV14749.1"/>
    </source>
</evidence>
<dbReference type="EMBL" id="BSRA01000016">
    <property type="protein sequence ID" value="GLV14749.1"/>
    <property type="molecule type" value="Genomic_DNA"/>
</dbReference>
<reference evidence="2" key="1">
    <citation type="submission" date="2016-10" db="EMBL/GenBank/DDBJ databases">
        <authorList>
            <person name="de Groot N.N."/>
        </authorList>
    </citation>
    <scope>NUCLEOTIDE SEQUENCE [LARGE SCALE GENOMIC DNA]</scope>
    <source>
        <strain evidence="2">DSM 12489</strain>
    </source>
</reference>